<keyword evidence="2" id="KW-1185">Reference proteome</keyword>
<keyword evidence="1" id="KW-1133">Transmembrane helix</keyword>
<keyword evidence="1" id="KW-0472">Membrane</keyword>
<dbReference type="PANTHER" id="PTHR31170">
    <property type="entry name" value="BNAC04G53230D PROTEIN"/>
    <property type="match status" value="1"/>
</dbReference>
<name>A0ABM4W6Q3_COFAR</name>
<dbReference type="InterPro" id="IPR004158">
    <property type="entry name" value="DUF247_pln"/>
</dbReference>
<evidence type="ECO:0000256" key="1">
    <source>
        <dbReference type="SAM" id="Phobius"/>
    </source>
</evidence>
<evidence type="ECO:0000313" key="2">
    <source>
        <dbReference type="Proteomes" id="UP001652660"/>
    </source>
</evidence>
<reference evidence="3" key="1">
    <citation type="submission" date="2025-08" db="UniProtKB">
        <authorList>
            <consortium name="RefSeq"/>
        </authorList>
    </citation>
    <scope>IDENTIFICATION</scope>
    <source>
        <tissue evidence="3">Leaves</tissue>
    </source>
</reference>
<feature type="transmembrane region" description="Helical" evidence="1">
    <location>
        <begin position="416"/>
        <end position="443"/>
    </location>
</feature>
<accession>A0ABM4W6Q3</accession>
<evidence type="ECO:0000313" key="3">
    <source>
        <dbReference type="RefSeq" id="XP_071927473.1"/>
    </source>
</evidence>
<keyword evidence="1" id="KW-0812">Transmembrane</keyword>
<gene>
    <name evidence="3" type="primary">LOC113716574</name>
</gene>
<dbReference type="GeneID" id="113716574"/>
<sequence>MSDNSWIVEPHEKNWRWIIELDDRVMHEVDIYSENERWKRLSVYRLPASIIKLNRNAYTPQVVSFGPCYHGHANLKPMEEHKDRALLHFLRRSRKPIMVYVQCLNIVVDDLRAAYQSLDNHWREDTESFLQLMILDGCFMLEILRIFTRSMEGYAESDPIFSNHGIVYVMPDIMRDMLMIENQLPMLVLHRLVAAEGASNTQAEDYVNKLLFRLYNLGSYSRHKSIDKSLHVLDICHRVLLLSSDASHLRRKLWPSWVLEKTIPSATELHEAGIQIQRSRSTNLQDIRFYKGVFCVTLKIPVIVVDNITETFFLNLLAFERLHVGAGREVTNYLAFMNNIIRDSKDITLLRSCGIIQNSLGKDEVVADLFNSLTRDITIDPDSSVYMVEKKVIKYCSRPWVRWRANLVRTYFKNPWASISVIGSMFLFAFTFAQTGYTVIAYYRRP</sequence>
<dbReference type="Pfam" id="PF03140">
    <property type="entry name" value="DUF247"/>
    <property type="match status" value="1"/>
</dbReference>
<dbReference type="PANTHER" id="PTHR31170:SF18">
    <property type="entry name" value="(WILD MALAYSIAN BANANA) HYPOTHETICAL PROTEIN"/>
    <property type="match status" value="1"/>
</dbReference>
<proteinExistence type="predicted"/>
<protein>
    <submittedName>
        <fullName evidence="3">UPF0481 protein At3g47200-like</fullName>
    </submittedName>
</protein>
<organism evidence="2 3">
    <name type="scientific">Coffea arabica</name>
    <name type="common">Arabian coffee</name>
    <dbReference type="NCBI Taxonomy" id="13443"/>
    <lineage>
        <taxon>Eukaryota</taxon>
        <taxon>Viridiplantae</taxon>
        <taxon>Streptophyta</taxon>
        <taxon>Embryophyta</taxon>
        <taxon>Tracheophyta</taxon>
        <taxon>Spermatophyta</taxon>
        <taxon>Magnoliopsida</taxon>
        <taxon>eudicotyledons</taxon>
        <taxon>Gunneridae</taxon>
        <taxon>Pentapetalae</taxon>
        <taxon>asterids</taxon>
        <taxon>lamiids</taxon>
        <taxon>Gentianales</taxon>
        <taxon>Rubiaceae</taxon>
        <taxon>Ixoroideae</taxon>
        <taxon>Gardenieae complex</taxon>
        <taxon>Bertiereae - Coffeeae clade</taxon>
        <taxon>Coffeeae</taxon>
        <taxon>Coffea</taxon>
    </lineage>
</organism>
<dbReference type="Proteomes" id="UP001652660">
    <property type="component" value="Chromosome 11c"/>
</dbReference>
<dbReference type="RefSeq" id="XP_071927473.1">
    <property type="nucleotide sequence ID" value="XM_072071372.1"/>
</dbReference>